<comment type="caution">
    <text evidence="2">The sequence shown here is derived from an EMBL/GenBank/DDBJ whole genome shotgun (WGS) entry which is preliminary data.</text>
</comment>
<sequence>MKVLNLVTTPRPFFDNQLRALQRLGVEVDVIQVPGRESQEESRLATDYLQYYPNVLRKQFEDYDLVHANFGNTTPFAIFQPTRPIVVSFWGSDLMGRFGAINSRFASLFNEVILPSPVLTRYVPCDCHIIPFEINTELFCPISKSEARLEVGWEQNKNYILFPYSETREEKNYPLARRIADNADQNVELIAISEVEYEQMPYYINASDVVLITSKRESGPMVVKEAALCNTPVISTDVGFVSDVLSDVKNSYVCSSEAELVEQLDDVLESGNQSNGRKYANEWGLDTMGEQLVNVYESAITNQ</sequence>
<name>A0A6B0VLI0_9EURY</name>
<proteinExistence type="predicted"/>
<evidence type="ECO:0000313" key="3">
    <source>
        <dbReference type="Proteomes" id="UP000434101"/>
    </source>
</evidence>
<accession>A0A6B0VLI0</accession>
<dbReference type="RefSeq" id="WP_160064113.1">
    <property type="nucleotide sequence ID" value="NZ_WUYX01000026.1"/>
</dbReference>
<feature type="domain" description="Glycosyl transferase family 1" evidence="1">
    <location>
        <begin position="178"/>
        <end position="275"/>
    </location>
</feature>
<dbReference type="SUPFAM" id="SSF53756">
    <property type="entry name" value="UDP-Glycosyltransferase/glycogen phosphorylase"/>
    <property type="match status" value="1"/>
</dbReference>
<organism evidence="2 3">
    <name type="scientific">Natronorubrum halalkaliphilum</name>
    <dbReference type="NCBI Taxonomy" id="2691917"/>
    <lineage>
        <taxon>Archaea</taxon>
        <taxon>Methanobacteriati</taxon>
        <taxon>Methanobacteriota</taxon>
        <taxon>Stenosarchaea group</taxon>
        <taxon>Halobacteria</taxon>
        <taxon>Halobacteriales</taxon>
        <taxon>Natrialbaceae</taxon>
        <taxon>Natronorubrum</taxon>
    </lineage>
</organism>
<dbReference type="Proteomes" id="UP000434101">
    <property type="component" value="Unassembled WGS sequence"/>
</dbReference>
<keyword evidence="2" id="KW-0808">Transferase</keyword>
<dbReference type="InterPro" id="IPR001296">
    <property type="entry name" value="Glyco_trans_1"/>
</dbReference>
<reference evidence="2 3" key="1">
    <citation type="submission" date="2020-01" db="EMBL/GenBank/DDBJ databases">
        <title>Natronorubrum sp. JWXQ-INN 674 isolated from Inner Mongolia Autonomous Region of China.</title>
        <authorList>
            <person name="Xue Q."/>
        </authorList>
    </citation>
    <scope>NUCLEOTIDE SEQUENCE [LARGE SCALE GENOMIC DNA]</scope>
    <source>
        <strain evidence="2 3">JWXQ-INN-674</strain>
    </source>
</reference>
<dbReference type="Pfam" id="PF00534">
    <property type="entry name" value="Glycos_transf_1"/>
    <property type="match status" value="1"/>
</dbReference>
<keyword evidence="3" id="KW-1185">Reference proteome</keyword>
<dbReference type="GO" id="GO:0016757">
    <property type="term" value="F:glycosyltransferase activity"/>
    <property type="evidence" value="ECO:0007669"/>
    <property type="project" value="InterPro"/>
</dbReference>
<dbReference type="PANTHER" id="PTHR12526:SF637">
    <property type="entry name" value="GLYCOSYLTRANSFERASE EPSF-RELATED"/>
    <property type="match status" value="1"/>
</dbReference>
<gene>
    <name evidence="2" type="ORF">GS429_07295</name>
</gene>
<dbReference type="PANTHER" id="PTHR12526">
    <property type="entry name" value="GLYCOSYLTRANSFERASE"/>
    <property type="match status" value="1"/>
</dbReference>
<dbReference type="AlphaFoldDB" id="A0A6B0VLI0"/>
<dbReference type="EMBL" id="WUYX01000026">
    <property type="protein sequence ID" value="MXV61866.1"/>
    <property type="molecule type" value="Genomic_DNA"/>
</dbReference>
<dbReference type="OrthoDB" id="193395at2157"/>
<dbReference type="CDD" id="cd03801">
    <property type="entry name" value="GT4_PimA-like"/>
    <property type="match status" value="1"/>
</dbReference>
<evidence type="ECO:0000313" key="2">
    <source>
        <dbReference type="EMBL" id="MXV61866.1"/>
    </source>
</evidence>
<evidence type="ECO:0000259" key="1">
    <source>
        <dbReference type="Pfam" id="PF00534"/>
    </source>
</evidence>
<dbReference type="Gene3D" id="3.40.50.2000">
    <property type="entry name" value="Glycogen Phosphorylase B"/>
    <property type="match status" value="2"/>
</dbReference>
<protein>
    <submittedName>
        <fullName evidence="2">Glycosyltransferase</fullName>
    </submittedName>
</protein>